<evidence type="ECO:0000313" key="2">
    <source>
        <dbReference type="Proteomes" id="UP000092154"/>
    </source>
</evidence>
<evidence type="ECO:0000313" key="1">
    <source>
        <dbReference type="EMBL" id="OAX32263.1"/>
    </source>
</evidence>
<dbReference type="Proteomes" id="UP000092154">
    <property type="component" value="Unassembled WGS sequence"/>
</dbReference>
<reference evidence="1 2" key="1">
    <citation type="submission" date="2016-06" db="EMBL/GenBank/DDBJ databases">
        <title>Comparative genomics of the ectomycorrhizal sister species Rhizopogon vinicolor and Rhizopogon vesiculosus (Basidiomycota: Boletales) reveals a divergence of the mating type B locus.</title>
        <authorList>
            <consortium name="DOE Joint Genome Institute"/>
            <person name="Mujic A.B."/>
            <person name="Kuo A."/>
            <person name="Tritt A."/>
            <person name="Lipzen A."/>
            <person name="Chen C."/>
            <person name="Johnson J."/>
            <person name="Sharma A."/>
            <person name="Barry K."/>
            <person name="Grigoriev I.V."/>
            <person name="Spatafora J.W."/>
        </authorList>
    </citation>
    <scope>NUCLEOTIDE SEQUENCE [LARGE SCALE GENOMIC DNA]</scope>
    <source>
        <strain evidence="1 2">AM-OR11-026</strain>
    </source>
</reference>
<dbReference type="AlphaFoldDB" id="A0A1B7MI29"/>
<gene>
    <name evidence="1" type="ORF">K503DRAFT_805365</name>
</gene>
<proteinExistence type="predicted"/>
<dbReference type="InParanoid" id="A0A1B7MI29"/>
<accession>A0A1B7MI29</accession>
<dbReference type="EMBL" id="KV449064">
    <property type="protein sequence ID" value="OAX32263.1"/>
    <property type="molecule type" value="Genomic_DNA"/>
</dbReference>
<sequence>MQADLVGGWIVKLSGGGGPSLHDPWKVAEAHVRCGWSRSGCMSLWSRYVLLSGDVSLEDPSNAE</sequence>
<protein>
    <submittedName>
        <fullName evidence="1">Uncharacterized protein</fullName>
    </submittedName>
</protein>
<keyword evidence="2" id="KW-1185">Reference proteome</keyword>
<organism evidence="1 2">
    <name type="scientific">Rhizopogon vinicolor AM-OR11-026</name>
    <dbReference type="NCBI Taxonomy" id="1314800"/>
    <lineage>
        <taxon>Eukaryota</taxon>
        <taxon>Fungi</taxon>
        <taxon>Dikarya</taxon>
        <taxon>Basidiomycota</taxon>
        <taxon>Agaricomycotina</taxon>
        <taxon>Agaricomycetes</taxon>
        <taxon>Agaricomycetidae</taxon>
        <taxon>Boletales</taxon>
        <taxon>Suillineae</taxon>
        <taxon>Rhizopogonaceae</taxon>
        <taxon>Rhizopogon</taxon>
    </lineage>
</organism>
<name>A0A1B7MI29_9AGAM</name>